<dbReference type="NCBIfam" id="TIGR00976">
    <property type="entry name" value="CocE_NonD"/>
    <property type="match status" value="1"/>
</dbReference>
<evidence type="ECO:0000313" key="5">
    <source>
        <dbReference type="EMBL" id="ATB41691.1"/>
    </source>
</evidence>
<dbReference type="Pfam" id="PF08530">
    <property type="entry name" value="PepX_C"/>
    <property type="match status" value="1"/>
</dbReference>
<dbReference type="Gene3D" id="1.10.3020.10">
    <property type="entry name" value="alpha-amino acid ester hydrolase ( Helical cap domain)"/>
    <property type="match status" value="1"/>
</dbReference>
<dbReference type="PANTHER" id="PTHR43056">
    <property type="entry name" value="PEPTIDASE S9 PROLYL OLIGOPEPTIDASE"/>
    <property type="match status" value="1"/>
</dbReference>
<dbReference type="Gene3D" id="3.40.50.1820">
    <property type="entry name" value="alpha/beta hydrolase"/>
    <property type="match status" value="1"/>
</dbReference>
<feature type="chain" id="PRO_5012874330" evidence="3">
    <location>
        <begin position="23"/>
        <end position="638"/>
    </location>
</feature>
<dbReference type="KEGG" id="cfus:CYFUS_007159"/>
<name>A0A250JE75_9BACT</name>
<organism evidence="5 6">
    <name type="scientific">Cystobacter fuscus</name>
    <dbReference type="NCBI Taxonomy" id="43"/>
    <lineage>
        <taxon>Bacteria</taxon>
        <taxon>Pseudomonadati</taxon>
        <taxon>Myxococcota</taxon>
        <taxon>Myxococcia</taxon>
        <taxon>Myxococcales</taxon>
        <taxon>Cystobacterineae</taxon>
        <taxon>Archangiaceae</taxon>
        <taxon>Cystobacter</taxon>
    </lineage>
</organism>
<evidence type="ECO:0000256" key="2">
    <source>
        <dbReference type="SAM" id="MobiDB-lite"/>
    </source>
</evidence>
<sequence>MHPTLRHLMVLGLLVLTGPAWAQADGEGPERFEYLRSHYTKFEYRIPMRDGTRLFTSVYVPNDASPGKRYPVLLVRTPYSVAPYGVDRYAHRLGPTAQYEKEGFIFAFQDVRGQHMSEGTFVNMRPHLATKKGPKDTDESTDTYDTIEWLVKNVPGNNGRVGQWGISYPGYYTSAGAIDSHPALKAISPQAPIADWFWDDMHRHGAFNLVLAFNFFSGFGLPRPQPTDSEEWKRFEHGTPDAYQFFLELGALGNADTRYFKGDVAFWKDLASHPNYDAFWQSRNLLPHLKNIKAAVLVVGGWFDTEDLYGPLRTYAAIEKQNPGISNSLLMGPWIHGGWMRTEGSSLGDADFGFSTSPLYQELGFTFFKHHLKGGEAPALSEATLFETGANRWRHFDTWPPKAVREQRLYFQPRGALAFQAPSATGESFDEYVSDPARPVPYTQEITTGWAKNYMAEDQRFAARRPDVLVYQTAPLEKDLTFAGPLEAELWVSTTGTDADWVVKLIDVNPGKLPGAAPGRDEGPGATDRGHQQTLVRGEPFRGRFRESYTQPKAFTPGEVTRVRFTINDVLHTFKRGHRVMIQVQSSWFPFIDRNPQTFVPNIFEAREEDFVRAFHRVHHTAQHPSSLKVGVLPALDD</sequence>
<dbReference type="PANTHER" id="PTHR43056:SF10">
    <property type="entry name" value="COCE_NOND FAMILY, PUTATIVE (AFU_ORTHOLOGUE AFUA_7G00600)-RELATED"/>
    <property type="match status" value="1"/>
</dbReference>
<protein>
    <submittedName>
        <fullName evidence="5">Hydrolase CocE/NonD family</fullName>
    </submittedName>
</protein>
<dbReference type="EMBL" id="CP022098">
    <property type="protein sequence ID" value="ATB41691.1"/>
    <property type="molecule type" value="Genomic_DNA"/>
</dbReference>
<reference evidence="5 6" key="1">
    <citation type="submission" date="2017-06" db="EMBL/GenBank/DDBJ databases">
        <title>Sequencing and comparative analysis of myxobacterial genomes.</title>
        <authorList>
            <person name="Rupp O."/>
            <person name="Goesmann A."/>
            <person name="Sogaard-Andersen L."/>
        </authorList>
    </citation>
    <scope>NUCLEOTIDE SEQUENCE [LARGE SCALE GENOMIC DNA]</scope>
    <source>
        <strain evidence="5 6">DSM 52655</strain>
    </source>
</reference>
<feature type="domain" description="Xaa-Pro dipeptidyl-peptidase C-terminal" evidence="4">
    <location>
        <begin position="365"/>
        <end position="629"/>
    </location>
</feature>
<proteinExistence type="predicted"/>
<dbReference type="SUPFAM" id="SSF53474">
    <property type="entry name" value="alpha/beta-Hydrolases"/>
    <property type="match status" value="1"/>
</dbReference>
<dbReference type="InterPro" id="IPR050585">
    <property type="entry name" value="Xaa-Pro_dipeptidyl-ppase/CocE"/>
</dbReference>
<feature type="signal peptide" evidence="3">
    <location>
        <begin position="1"/>
        <end position="22"/>
    </location>
</feature>
<dbReference type="RefSeq" id="WP_095989368.1">
    <property type="nucleotide sequence ID" value="NZ_CP022098.1"/>
</dbReference>
<dbReference type="Proteomes" id="UP000217257">
    <property type="component" value="Chromosome"/>
</dbReference>
<dbReference type="InterPro" id="IPR000383">
    <property type="entry name" value="Xaa-Pro-like_dom"/>
</dbReference>
<feature type="region of interest" description="Disordered" evidence="2">
    <location>
        <begin position="512"/>
        <end position="533"/>
    </location>
</feature>
<dbReference type="SMART" id="SM00939">
    <property type="entry name" value="PepX_C"/>
    <property type="match status" value="1"/>
</dbReference>
<keyword evidence="3" id="KW-0732">Signal</keyword>
<dbReference type="InterPro" id="IPR008979">
    <property type="entry name" value="Galactose-bd-like_sf"/>
</dbReference>
<dbReference type="InterPro" id="IPR005674">
    <property type="entry name" value="CocE/Ser_esterase"/>
</dbReference>
<evidence type="ECO:0000256" key="1">
    <source>
        <dbReference type="ARBA" id="ARBA00022801"/>
    </source>
</evidence>
<keyword evidence="1 5" id="KW-0378">Hydrolase</keyword>
<accession>A0A250JE75</accession>
<dbReference type="Pfam" id="PF02129">
    <property type="entry name" value="Peptidase_S15"/>
    <property type="match status" value="1"/>
</dbReference>
<evidence type="ECO:0000313" key="6">
    <source>
        <dbReference type="Proteomes" id="UP000217257"/>
    </source>
</evidence>
<dbReference type="SUPFAM" id="SSF49785">
    <property type="entry name" value="Galactose-binding domain-like"/>
    <property type="match status" value="1"/>
</dbReference>
<feature type="compositionally biased region" description="Basic and acidic residues" evidence="2">
    <location>
        <begin position="519"/>
        <end position="531"/>
    </location>
</feature>
<dbReference type="GO" id="GO:0008239">
    <property type="term" value="F:dipeptidyl-peptidase activity"/>
    <property type="evidence" value="ECO:0007669"/>
    <property type="project" value="InterPro"/>
</dbReference>
<dbReference type="InterPro" id="IPR013736">
    <property type="entry name" value="Xaa-Pro_dipept_C"/>
</dbReference>
<gene>
    <name evidence="5" type="ORF">CYFUS_007159</name>
</gene>
<dbReference type="Gene3D" id="2.60.120.260">
    <property type="entry name" value="Galactose-binding domain-like"/>
    <property type="match status" value="1"/>
</dbReference>
<dbReference type="AlphaFoldDB" id="A0A250JE75"/>
<evidence type="ECO:0000256" key="3">
    <source>
        <dbReference type="SAM" id="SignalP"/>
    </source>
</evidence>
<evidence type="ECO:0000259" key="4">
    <source>
        <dbReference type="SMART" id="SM00939"/>
    </source>
</evidence>
<dbReference type="InterPro" id="IPR029058">
    <property type="entry name" value="AB_hydrolase_fold"/>
</dbReference>